<dbReference type="Proteomes" id="UP001346869">
    <property type="component" value="Unassembled WGS sequence"/>
</dbReference>
<organism evidence="2 3">
    <name type="scientific">Eleginops maclovinus</name>
    <name type="common">Patagonian blennie</name>
    <name type="synonym">Eleginus maclovinus</name>
    <dbReference type="NCBI Taxonomy" id="56733"/>
    <lineage>
        <taxon>Eukaryota</taxon>
        <taxon>Metazoa</taxon>
        <taxon>Chordata</taxon>
        <taxon>Craniata</taxon>
        <taxon>Vertebrata</taxon>
        <taxon>Euteleostomi</taxon>
        <taxon>Actinopterygii</taxon>
        <taxon>Neopterygii</taxon>
        <taxon>Teleostei</taxon>
        <taxon>Neoteleostei</taxon>
        <taxon>Acanthomorphata</taxon>
        <taxon>Eupercaria</taxon>
        <taxon>Perciformes</taxon>
        <taxon>Notothenioidei</taxon>
        <taxon>Eleginopidae</taxon>
        <taxon>Eleginops</taxon>
    </lineage>
</organism>
<evidence type="ECO:0000256" key="1">
    <source>
        <dbReference type="SAM" id="MobiDB-lite"/>
    </source>
</evidence>
<keyword evidence="3" id="KW-1185">Reference proteome</keyword>
<name>A0AAN7WVB8_ELEMC</name>
<dbReference type="AlphaFoldDB" id="A0AAN7WVB8"/>
<gene>
    <name evidence="2" type="ORF">PBY51_006595</name>
</gene>
<dbReference type="EMBL" id="JAUZQC010000020">
    <property type="protein sequence ID" value="KAK5852751.1"/>
    <property type="molecule type" value="Genomic_DNA"/>
</dbReference>
<evidence type="ECO:0000313" key="2">
    <source>
        <dbReference type="EMBL" id="KAK5852751.1"/>
    </source>
</evidence>
<feature type="compositionally biased region" description="Acidic residues" evidence="1">
    <location>
        <begin position="61"/>
        <end position="95"/>
    </location>
</feature>
<evidence type="ECO:0000313" key="3">
    <source>
        <dbReference type="Proteomes" id="UP001346869"/>
    </source>
</evidence>
<proteinExistence type="predicted"/>
<protein>
    <submittedName>
        <fullName evidence="2">Uncharacterized protein</fullName>
    </submittedName>
</protein>
<accession>A0AAN7WVB8</accession>
<sequence length="95" mass="11355">MFRRHRSTYAVRLHTMTGKRRTVMQRCFTSEDGGAKQDFSSVFLLLSCNFFQSPLRNGALTEEEDEEREEEVEEVEEEEVEEEEEEEEEEERREG</sequence>
<reference evidence="2 3" key="2">
    <citation type="journal article" date="2023" name="Mol. Biol. Evol.">
        <title>Genomics of Secondarily Temperate Adaptation in the Only Non-Antarctic Icefish.</title>
        <authorList>
            <person name="Rivera-Colon A.G."/>
            <person name="Rayamajhi N."/>
            <person name="Minhas B.F."/>
            <person name="Madrigal G."/>
            <person name="Bilyk K.T."/>
            <person name="Yoon V."/>
            <person name="Hune M."/>
            <person name="Gregory S."/>
            <person name="Cheng C.H.C."/>
            <person name="Catchen J.M."/>
        </authorList>
    </citation>
    <scope>NUCLEOTIDE SEQUENCE [LARGE SCALE GENOMIC DNA]</scope>
    <source>
        <strain evidence="2">JMC-PN-2008</strain>
    </source>
</reference>
<feature type="region of interest" description="Disordered" evidence="1">
    <location>
        <begin position="55"/>
        <end position="95"/>
    </location>
</feature>
<reference evidence="2 3" key="1">
    <citation type="journal article" date="2023" name="Genes (Basel)">
        <title>Chromosome-Level Genome Assembly and Circadian Gene Repertoire of the Patagonia Blennie Eleginops maclovinus-The Closest Ancestral Proxy of Antarctic Cryonotothenioids.</title>
        <authorList>
            <person name="Cheng C.C."/>
            <person name="Rivera-Colon A.G."/>
            <person name="Minhas B.F."/>
            <person name="Wilson L."/>
            <person name="Rayamajhi N."/>
            <person name="Vargas-Chacoff L."/>
            <person name="Catchen J.M."/>
        </authorList>
    </citation>
    <scope>NUCLEOTIDE SEQUENCE [LARGE SCALE GENOMIC DNA]</scope>
    <source>
        <strain evidence="2">JMC-PN-2008</strain>
    </source>
</reference>
<comment type="caution">
    <text evidence="2">The sequence shown here is derived from an EMBL/GenBank/DDBJ whole genome shotgun (WGS) entry which is preliminary data.</text>
</comment>